<keyword evidence="3" id="KW-1185">Reference proteome</keyword>
<dbReference type="Proteomes" id="UP000317909">
    <property type="component" value="Chromosome"/>
</dbReference>
<organism evidence="2 3">
    <name type="scientific">Lacipirellula limnantheis</name>
    <dbReference type="NCBI Taxonomy" id="2528024"/>
    <lineage>
        <taxon>Bacteria</taxon>
        <taxon>Pseudomonadati</taxon>
        <taxon>Planctomycetota</taxon>
        <taxon>Planctomycetia</taxon>
        <taxon>Pirellulales</taxon>
        <taxon>Lacipirellulaceae</taxon>
        <taxon>Lacipirellula</taxon>
    </lineage>
</organism>
<gene>
    <name evidence="2" type="ORF">I41_05290</name>
</gene>
<accession>A0A517TSP6</accession>
<reference evidence="2 3" key="1">
    <citation type="submission" date="2019-02" db="EMBL/GenBank/DDBJ databases">
        <title>Deep-cultivation of Planctomycetes and their phenomic and genomic characterization uncovers novel biology.</title>
        <authorList>
            <person name="Wiegand S."/>
            <person name="Jogler M."/>
            <person name="Boedeker C."/>
            <person name="Pinto D."/>
            <person name="Vollmers J."/>
            <person name="Rivas-Marin E."/>
            <person name="Kohn T."/>
            <person name="Peeters S.H."/>
            <person name="Heuer A."/>
            <person name="Rast P."/>
            <person name="Oberbeckmann S."/>
            <person name="Bunk B."/>
            <person name="Jeske O."/>
            <person name="Meyerdierks A."/>
            <person name="Storesund J.E."/>
            <person name="Kallscheuer N."/>
            <person name="Luecker S."/>
            <person name="Lage O.M."/>
            <person name="Pohl T."/>
            <person name="Merkel B.J."/>
            <person name="Hornburger P."/>
            <person name="Mueller R.-W."/>
            <person name="Bruemmer F."/>
            <person name="Labrenz M."/>
            <person name="Spormann A.M."/>
            <person name="Op den Camp H."/>
            <person name="Overmann J."/>
            <person name="Amann R."/>
            <person name="Jetten M.S.M."/>
            <person name="Mascher T."/>
            <person name="Medema M.H."/>
            <person name="Devos D.P."/>
            <person name="Kaster A.-K."/>
            <person name="Ovreas L."/>
            <person name="Rohde M."/>
            <person name="Galperin M.Y."/>
            <person name="Jogler C."/>
        </authorList>
    </citation>
    <scope>NUCLEOTIDE SEQUENCE [LARGE SCALE GENOMIC DNA]</scope>
    <source>
        <strain evidence="2 3">I41</strain>
    </source>
</reference>
<dbReference type="EMBL" id="CP036339">
    <property type="protein sequence ID" value="QDT71372.1"/>
    <property type="molecule type" value="Genomic_DNA"/>
</dbReference>
<dbReference type="AlphaFoldDB" id="A0A517TSP6"/>
<feature type="region of interest" description="Disordered" evidence="1">
    <location>
        <begin position="1"/>
        <end position="32"/>
    </location>
</feature>
<evidence type="ECO:0000313" key="2">
    <source>
        <dbReference type="EMBL" id="QDT71372.1"/>
    </source>
</evidence>
<evidence type="ECO:0000313" key="3">
    <source>
        <dbReference type="Proteomes" id="UP000317909"/>
    </source>
</evidence>
<proteinExistence type="predicted"/>
<evidence type="ECO:0000256" key="1">
    <source>
        <dbReference type="SAM" id="MobiDB-lite"/>
    </source>
</evidence>
<name>A0A517TSP6_9BACT</name>
<feature type="region of interest" description="Disordered" evidence="1">
    <location>
        <begin position="558"/>
        <end position="582"/>
    </location>
</feature>
<sequence length="582" mass="61586">MTTQAFMTQAHMAKPHKTQSSRSLPLEGATSTVASGDRAQAVVRAQHRAGEGVKRHVRLCIAIWIATLTLAPLSAQAVGFHGGMGGGFHGGMTGGMGGGFHGGISPAISGFGGYGGGGYGGMGFHGGTGGGFIGGMDPNFAGGPAARGLATYGGMGLPANIARPSYAPGSVNTFGALNGFDHGGIPGLAPQADARTILGETPTGADVGNFLGLKDGGPQLGALRSEIATNPLIADANPQVRSGGTMSAENRLARPNLNPADDPLMRGSEWADGHAGNFPTWSGGQAEVPRGNAAKLNSNIMNTVAPGGPHSNQIHNWAENHPERMQSLQQHADQVRNNWDQNNNPWRGNVRPGSDWWSKYHPNLNHWYYHHDWYNHPWNYWWGFATWDALGDWFPAWGWAEPIYYDYGPGGNVVYQDNNVYLNGTDVGSDADYAESAAQLATVDPSQEQATDQTEQWLPLGTFAVETSAGDTSTTRQLQLAVDKAGIISGTMYNGATGKMYVVQGRVDKQTQRAAFTIGDKSDVVMETGIFNLTKPQTPVLVHFGPTKTETYLLVRLDPPKEAGGDASGNAGQQPAENPLAE</sequence>
<feature type="compositionally biased region" description="Polar residues" evidence="1">
    <location>
        <begin position="20"/>
        <end position="32"/>
    </location>
</feature>
<evidence type="ECO:0008006" key="4">
    <source>
        <dbReference type="Google" id="ProtNLM"/>
    </source>
</evidence>
<protein>
    <recommendedName>
        <fullName evidence="4">Mu-protocadherin-putative cell-suface protein</fullName>
    </recommendedName>
</protein>
<dbReference type="KEGG" id="llh:I41_05290"/>